<evidence type="ECO:0000313" key="1">
    <source>
        <dbReference type="EMBL" id="MEQ2164715.1"/>
    </source>
</evidence>
<organism evidence="1 2">
    <name type="scientific">Goodea atripinnis</name>
    <dbReference type="NCBI Taxonomy" id="208336"/>
    <lineage>
        <taxon>Eukaryota</taxon>
        <taxon>Metazoa</taxon>
        <taxon>Chordata</taxon>
        <taxon>Craniata</taxon>
        <taxon>Vertebrata</taxon>
        <taxon>Euteleostomi</taxon>
        <taxon>Actinopterygii</taxon>
        <taxon>Neopterygii</taxon>
        <taxon>Teleostei</taxon>
        <taxon>Neoteleostei</taxon>
        <taxon>Acanthomorphata</taxon>
        <taxon>Ovalentaria</taxon>
        <taxon>Atherinomorphae</taxon>
        <taxon>Cyprinodontiformes</taxon>
        <taxon>Goodeidae</taxon>
        <taxon>Goodea</taxon>
    </lineage>
</organism>
<dbReference type="EMBL" id="JAHRIO010020536">
    <property type="protein sequence ID" value="MEQ2164715.1"/>
    <property type="molecule type" value="Genomic_DNA"/>
</dbReference>
<evidence type="ECO:0000313" key="2">
    <source>
        <dbReference type="Proteomes" id="UP001476798"/>
    </source>
</evidence>
<protein>
    <submittedName>
        <fullName evidence="1">Uncharacterized protein</fullName>
    </submittedName>
</protein>
<gene>
    <name evidence="1" type="ORF">GOODEAATRI_009626</name>
</gene>
<proteinExistence type="predicted"/>
<sequence>MYSWNVELKHFSEWVRGKAHPGQFDSPSQGNPETHRKNNHTHIMFLFWEEVGLPRENPCMQGENMKTLRRKTPGVLSLIFFFFQMDFDAWERISLLLLNCS</sequence>
<reference evidence="1 2" key="1">
    <citation type="submission" date="2021-06" db="EMBL/GenBank/DDBJ databases">
        <authorList>
            <person name="Palmer J.M."/>
        </authorList>
    </citation>
    <scope>NUCLEOTIDE SEQUENCE [LARGE SCALE GENOMIC DNA]</scope>
    <source>
        <strain evidence="1 2">GA_2019</strain>
        <tissue evidence="1">Muscle</tissue>
    </source>
</reference>
<accession>A0ABV0N0A1</accession>
<comment type="caution">
    <text evidence="1">The sequence shown here is derived from an EMBL/GenBank/DDBJ whole genome shotgun (WGS) entry which is preliminary data.</text>
</comment>
<name>A0ABV0N0A1_9TELE</name>
<keyword evidence="2" id="KW-1185">Reference proteome</keyword>
<dbReference type="Proteomes" id="UP001476798">
    <property type="component" value="Unassembled WGS sequence"/>
</dbReference>